<dbReference type="Pfam" id="PF03448">
    <property type="entry name" value="MgtE_N"/>
    <property type="match status" value="1"/>
</dbReference>
<feature type="transmembrane region" description="Helical" evidence="9">
    <location>
        <begin position="450"/>
        <end position="476"/>
    </location>
</feature>
<keyword evidence="4 9" id="KW-0812">Transmembrane</keyword>
<feature type="transmembrane region" description="Helical" evidence="9">
    <location>
        <begin position="380"/>
        <end position="402"/>
    </location>
</feature>
<comment type="subcellular location">
    <subcellularLocation>
        <location evidence="1">Membrane</location>
        <topology evidence="1">Multi-pass membrane protein</topology>
    </subcellularLocation>
</comment>
<keyword evidence="7 9" id="KW-0472">Membrane</keyword>
<dbReference type="RefSeq" id="WP_014849911.1">
    <property type="nucleotide sequence ID" value="NC_018149.1"/>
</dbReference>
<dbReference type="OrthoDB" id="9790355at2"/>
<dbReference type="HOGENOM" id="CLU_037408_2_2_14"/>
<keyword evidence="6 9" id="KW-1133">Transmembrane helix</keyword>
<keyword evidence="12" id="KW-1185">Reference proteome</keyword>
<dbReference type="InterPro" id="IPR000644">
    <property type="entry name" value="CBS_dom"/>
</dbReference>
<dbReference type="InterPro" id="IPR006669">
    <property type="entry name" value="MgtE_transporter"/>
</dbReference>
<accession>I6YB53</accession>
<dbReference type="PANTHER" id="PTHR43773:SF1">
    <property type="entry name" value="MAGNESIUM TRANSPORTER MGTE"/>
    <property type="match status" value="1"/>
</dbReference>
<evidence type="ECO:0000256" key="8">
    <source>
        <dbReference type="PROSITE-ProRule" id="PRU00703"/>
    </source>
</evidence>
<dbReference type="PATRIC" id="fig|1197325.3.peg.444"/>
<dbReference type="SUPFAM" id="SSF54631">
    <property type="entry name" value="CBS-domain pair"/>
    <property type="match status" value="1"/>
</dbReference>
<dbReference type="Gene3D" id="1.25.60.10">
    <property type="entry name" value="MgtE N-terminal domain-like"/>
    <property type="match status" value="1"/>
</dbReference>
<keyword evidence="5" id="KW-0460">Magnesium</keyword>
<evidence type="ECO:0000256" key="3">
    <source>
        <dbReference type="ARBA" id="ARBA00022448"/>
    </source>
</evidence>
<dbReference type="EMBL" id="CP003703">
    <property type="protein sequence ID" value="AFN65201.1"/>
    <property type="molecule type" value="Genomic_DNA"/>
</dbReference>
<evidence type="ECO:0000313" key="12">
    <source>
        <dbReference type="Proteomes" id="UP000009005"/>
    </source>
</evidence>
<evidence type="ECO:0000256" key="5">
    <source>
        <dbReference type="ARBA" id="ARBA00022842"/>
    </source>
</evidence>
<dbReference type="SMART" id="SM00924">
    <property type="entry name" value="MgtE_N"/>
    <property type="match status" value="1"/>
</dbReference>
<sequence>MLFRNKNNLEYDRYSDRLSTRLSKAFELKNYASIKEHARAHSIPTLVKALEKLSNYELVNIIFLTLNEERLEDFFFSFSESNRLSILNSIRPALLSKLLAQLQPDKVAEILSIVDSNLSKKIIYLSSPQQRKELNIISSFSHSQVGSIMNTSILTLPENFKISQALSYIKKKRNKVEIGEELFVVNLKQEVVGLVNVQNLFFSTQNSLSVGEIVDKDYLSISANEQIGEAIDLFQKYPFTSLAVLNERSQILGVVTSKDILPEIVDESVEDVYRFYGIVNLQHSYIKSTAWEVVRSRLFWLIVLLFATTLTTLIIDKFEALGKDLTTGLSSAMLVPLIPLITDMCGNSGSQTATSIIQSFASNEISAKDLWSVTKKELKVSVMVGGIVSVINFLRLLAYFAIFPISTKNINSATQANSLTSVVPLSGQLRSLPLFFNGQQKTYNAKEMGYVGAGVSSLALFIVIILSKLMGVFIPFIAHKFFKDPASMTTPALTTILDAVGTLIFFALGVGIIYGSLNFLQSNGH</sequence>
<dbReference type="KEGG" id="mwe:WEN_02060"/>
<dbReference type="SUPFAM" id="SSF161093">
    <property type="entry name" value="MgtE membrane domain-like"/>
    <property type="match status" value="1"/>
</dbReference>
<reference evidence="11 12" key="1">
    <citation type="journal article" date="2012" name="J. Bacteriol.">
        <title>Complete genome sequence of Mycoplasma wenyonii strain Massachusetts.</title>
        <authorList>
            <person name="Dos Santos A.P."/>
            <person name="Guimaraes A.M."/>
            <person name="do Nascimento N.C."/>
            <person name="Sanmiguel P.J."/>
            <person name="Messick J.B."/>
        </authorList>
    </citation>
    <scope>NUCLEOTIDE SEQUENCE [LARGE SCALE GENOMIC DNA]</scope>
    <source>
        <strain evidence="11 12">Massachusetts</strain>
    </source>
</reference>
<dbReference type="STRING" id="1197325.WEN_02060"/>
<dbReference type="Gene3D" id="1.10.357.20">
    <property type="entry name" value="SLC41 divalent cation transporters, integral membrane domain"/>
    <property type="match status" value="1"/>
</dbReference>
<dbReference type="Pfam" id="PF01769">
    <property type="entry name" value="MgtE"/>
    <property type="match status" value="1"/>
</dbReference>
<comment type="similarity">
    <text evidence="2">Belongs to the SLC41A transporter family.</text>
</comment>
<evidence type="ECO:0000256" key="9">
    <source>
        <dbReference type="SAM" id="Phobius"/>
    </source>
</evidence>
<dbReference type="GO" id="GO:0015095">
    <property type="term" value="F:magnesium ion transmembrane transporter activity"/>
    <property type="evidence" value="ECO:0007669"/>
    <property type="project" value="InterPro"/>
</dbReference>
<proteinExistence type="inferred from homology"/>
<dbReference type="PANTHER" id="PTHR43773">
    <property type="entry name" value="MAGNESIUM TRANSPORTER MGTE"/>
    <property type="match status" value="1"/>
</dbReference>
<dbReference type="Gene3D" id="3.10.580.10">
    <property type="entry name" value="CBS-domain"/>
    <property type="match status" value="1"/>
</dbReference>
<dbReference type="InterPro" id="IPR038076">
    <property type="entry name" value="MgtE_N_sf"/>
</dbReference>
<dbReference type="PROSITE" id="PS51371">
    <property type="entry name" value="CBS"/>
    <property type="match status" value="1"/>
</dbReference>
<organism evidence="11 12">
    <name type="scientific">Mycoplasma wenyonii (strain Massachusetts)</name>
    <name type="common">Eperythrozoon wenyonii</name>
    <dbReference type="NCBI Taxonomy" id="1197325"/>
    <lineage>
        <taxon>Bacteria</taxon>
        <taxon>Bacillati</taxon>
        <taxon>Mycoplasmatota</taxon>
        <taxon>Mollicutes</taxon>
        <taxon>Mycoplasmataceae</taxon>
        <taxon>Mycoplasma</taxon>
    </lineage>
</organism>
<dbReference type="InterPro" id="IPR036739">
    <property type="entry name" value="SLC41_membr_dom_sf"/>
</dbReference>
<dbReference type="Pfam" id="PF00571">
    <property type="entry name" value="CBS"/>
    <property type="match status" value="2"/>
</dbReference>
<feature type="transmembrane region" description="Helical" evidence="9">
    <location>
        <begin position="496"/>
        <end position="520"/>
    </location>
</feature>
<dbReference type="GO" id="GO:0016020">
    <property type="term" value="C:membrane"/>
    <property type="evidence" value="ECO:0007669"/>
    <property type="project" value="UniProtKB-SubCell"/>
</dbReference>
<name>I6YB53_MYCWM</name>
<dbReference type="InterPro" id="IPR006668">
    <property type="entry name" value="Mg_transptr_MgtE_intracell_dom"/>
</dbReference>
<dbReference type="InterPro" id="IPR006667">
    <property type="entry name" value="SLC41_membr_dom"/>
</dbReference>
<dbReference type="InterPro" id="IPR046342">
    <property type="entry name" value="CBS_dom_sf"/>
</dbReference>
<dbReference type="AlphaFoldDB" id="I6YB53"/>
<dbReference type="Proteomes" id="UP000009005">
    <property type="component" value="Chromosome"/>
</dbReference>
<feature type="transmembrane region" description="Helical" evidence="9">
    <location>
        <begin position="298"/>
        <end position="315"/>
    </location>
</feature>
<dbReference type="SUPFAM" id="SSF158791">
    <property type="entry name" value="MgtE N-terminal domain-like"/>
    <property type="match status" value="1"/>
</dbReference>
<keyword evidence="3" id="KW-0813">Transport</keyword>
<evidence type="ECO:0000256" key="6">
    <source>
        <dbReference type="ARBA" id="ARBA00022989"/>
    </source>
</evidence>
<evidence type="ECO:0000256" key="2">
    <source>
        <dbReference type="ARBA" id="ARBA00009749"/>
    </source>
</evidence>
<evidence type="ECO:0000259" key="10">
    <source>
        <dbReference type="PROSITE" id="PS51371"/>
    </source>
</evidence>
<keyword evidence="8" id="KW-0129">CBS domain</keyword>
<evidence type="ECO:0000256" key="4">
    <source>
        <dbReference type="ARBA" id="ARBA00022692"/>
    </source>
</evidence>
<gene>
    <name evidence="11" type="ordered locus">WEN_02060</name>
</gene>
<feature type="domain" description="CBS" evidence="10">
    <location>
        <begin position="214"/>
        <end position="272"/>
    </location>
</feature>
<evidence type="ECO:0000256" key="1">
    <source>
        <dbReference type="ARBA" id="ARBA00004141"/>
    </source>
</evidence>
<protein>
    <submittedName>
        <fullName evidence="11">Magnesium transporter</fullName>
    </submittedName>
</protein>
<evidence type="ECO:0000313" key="11">
    <source>
        <dbReference type="EMBL" id="AFN65201.1"/>
    </source>
</evidence>
<evidence type="ECO:0000256" key="7">
    <source>
        <dbReference type="ARBA" id="ARBA00023136"/>
    </source>
</evidence>